<keyword evidence="2" id="KW-1185">Reference proteome</keyword>
<gene>
    <name evidence="1" type="ORF">JY500_01870</name>
</gene>
<reference evidence="1 2" key="1">
    <citation type="submission" date="2021-02" db="EMBL/GenBank/DDBJ databases">
        <title>Niveibacterium changnyeongensis HC41.</title>
        <authorList>
            <person name="Kang M."/>
        </authorList>
    </citation>
    <scope>NUCLEOTIDE SEQUENCE [LARGE SCALE GENOMIC DNA]</scope>
    <source>
        <strain evidence="1 2">HC41</strain>
    </source>
</reference>
<dbReference type="RefSeq" id="WP_172201421.1">
    <property type="nucleotide sequence ID" value="NZ_CP071060.1"/>
</dbReference>
<evidence type="ECO:0008006" key="3">
    <source>
        <dbReference type="Google" id="ProtNLM"/>
    </source>
</evidence>
<accession>A0ABX7M9L0</accession>
<dbReference type="Proteomes" id="UP000663570">
    <property type="component" value="Chromosome"/>
</dbReference>
<sequence>MCPASDSHVGRVVEAIESYLSAHPGAADSELGIAEWWLPTEGVDADPRDVAAALDWLVAHARVERQTLPDGRVIFRVARETSQGDH</sequence>
<protein>
    <recommendedName>
        <fullName evidence="3">DUF3253 domain-containing protein</fullName>
    </recommendedName>
</protein>
<evidence type="ECO:0000313" key="2">
    <source>
        <dbReference type="Proteomes" id="UP000663570"/>
    </source>
</evidence>
<evidence type="ECO:0000313" key="1">
    <source>
        <dbReference type="EMBL" id="QSI77428.1"/>
    </source>
</evidence>
<name>A0ABX7M9L0_9RHOO</name>
<organism evidence="1 2">
    <name type="scientific">Niveibacterium microcysteis</name>
    <dbReference type="NCBI Taxonomy" id="2811415"/>
    <lineage>
        <taxon>Bacteria</taxon>
        <taxon>Pseudomonadati</taxon>
        <taxon>Pseudomonadota</taxon>
        <taxon>Betaproteobacteria</taxon>
        <taxon>Rhodocyclales</taxon>
        <taxon>Rhodocyclaceae</taxon>
        <taxon>Niveibacterium</taxon>
    </lineage>
</organism>
<dbReference type="EMBL" id="CP071060">
    <property type="protein sequence ID" value="QSI77428.1"/>
    <property type="molecule type" value="Genomic_DNA"/>
</dbReference>
<proteinExistence type="predicted"/>